<comment type="caution">
    <text evidence="2">The sequence shown here is derived from an EMBL/GenBank/DDBJ whole genome shotgun (WGS) entry which is preliminary data.</text>
</comment>
<feature type="compositionally biased region" description="Polar residues" evidence="1">
    <location>
        <begin position="120"/>
        <end position="132"/>
    </location>
</feature>
<dbReference type="EMBL" id="JASCZI010241865">
    <property type="protein sequence ID" value="MED6207867.1"/>
    <property type="molecule type" value="Genomic_DNA"/>
</dbReference>
<evidence type="ECO:0000313" key="3">
    <source>
        <dbReference type="Proteomes" id="UP001341840"/>
    </source>
</evidence>
<reference evidence="2 3" key="1">
    <citation type="journal article" date="2023" name="Plants (Basel)">
        <title>Bridging the Gap: Combining Genomics and Transcriptomics Approaches to Understand Stylosanthes scabra, an Orphan Legume from the Brazilian Caatinga.</title>
        <authorList>
            <person name="Ferreira-Neto J.R.C."/>
            <person name="da Silva M.D."/>
            <person name="Binneck E."/>
            <person name="de Melo N.F."/>
            <person name="da Silva R.H."/>
            <person name="de Melo A.L.T.M."/>
            <person name="Pandolfi V."/>
            <person name="Bustamante F.O."/>
            <person name="Brasileiro-Vidal A.C."/>
            <person name="Benko-Iseppon A.M."/>
        </authorList>
    </citation>
    <scope>NUCLEOTIDE SEQUENCE [LARGE SCALE GENOMIC DNA]</scope>
    <source>
        <tissue evidence="2">Leaves</tissue>
    </source>
</reference>
<accession>A0ABU6YBQ7</accession>
<proteinExistence type="predicted"/>
<feature type="region of interest" description="Disordered" evidence="1">
    <location>
        <begin position="45"/>
        <end position="156"/>
    </location>
</feature>
<sequence>MEYGIIFLKYIVIYAWDAAVNVSSYHKSGVELVWMDNVATEAEAGESAEAGQATEADLHHSGGARVMKNSEASVAMESNGATAEAENNKVVVGKVSSAGTEAEAMTNNSDQPDHMKDMSSVGTGENGTTSDTELVWGTASSDGVARDGTRSTDQMN</sequence>
<evidence type="ECO:0000256" key="1">
    <source>
        <dbReference type="SAM" id="MobiDB-lite"/>
    </source>
</evidence>
<protein>
    <submittedName>
        <fullName evidence="2">Uncharacterized protein</fullName>
    </submittedName>
</protein>
<dbReference type="Proteomes" id="UP001341840">
    <property type="component" value="Unassembled WGS sequence"/>
</dbReference>
<name>A0ABU6YBQ7_9FABA</name>
<gene>
    <name evidence="2" type="ORF">PIB30_039596</name>
</gene>
<keyword evidence="3" id="KW-1185">Reference proteome</keyword>
<evidence type="ECO:0000313" key="2">
    <source>
        <dbReference type="EMBL" id="MED6207867.1"/>
    </source>
</evidence>
<feature type="compositionally biased region" description="Low complexity" evidence="1">
    <location>
        <begin position="45"/>
        <end position="55"/>
    </location>
</feature>
<organism evidence="2 3">
    <name type="scientific">Stylosanthes scabra</name>
    <dbReference type="NCBI Taxonomy" id="79078"/>
    <lineage>
        <taxon>Eukaryota</taxon>
        <taxon>Viridiplantae</taxon>
        <taxon>Streptophyta</taxon>
        <taxon>Embryophyta</taxon>
        <taxon>Tracheophyta</taxon>
        <taxon>Spermatophyta</taxon>
        <taxon>Magnoliopsida</taxon>
        <taxon>eudicotyledons</taxon>
        <taxon>Gunneridae</taxon>
        <taxon>Pentapetalae</taxon>
        <taxon>rosids</taxon>
        <taxon>fabids</taxon>
        <taxon>Fabales</taxon>
        <taxon>Fabaceae</taxon>
        <taxon>Papilionoideae</taxon>
        <taxon>50 kb inversion clade</taxon>
        <taxon>dalbergioids sensu lato</taxon>
        <taxon>Dalbergieae</taxon>
        <taxon>Pterocarpus clade</taxon>
        <taxon>Stylosanthes</taxon>
    </lineage>
</organism>